<evidence type="ECO:0000313" key="2">
    <source>
        <dbReference type="Proteomes" id="UP001292094"/>
    </source>
</evidence>
<organism evidence="1 2">
    <name type="scientific">Petrolisthes manimaculis</name>
    <dbReference type="NCBI Taxonomy" id="1843537"/>
    <lineage>
        <taxon>Eukaryota</taxon>
        <taxon>Metazoa</taxon>
        <taxon>Ecdysozoa</taxon>
        <taxon>Arthropoda</taxon>
        <taxon>Crustacea</taxon>
        <taxon>Multicrustacea</taxon>
        <taxon>Malacostraca</taxon>
        <taxon>Eumalacostraca</taxon>
        <taxon>Eucarida</taxon>
        <taxon>Decapoda</taxon>
        <taxon>Pleocyemata</taxon>
        <taxon>Anomura</taxon>
        <taxon>Galatheoidea</taxon>
        <taxon>Porcellanidae</taxon>
        <taxon>Petrolisthes</taxon>
    </lineage>
</organism>
<dbReference type="Proteomes" id="UP001292094">
    <property type="component" value="Unassembled WGS sequence"/>
</dbReference>
<comment type="caution">
    <text evidence="1">The sequence shown here is derived from an EMBL/GenBank/DDBJ whole genome shotgun (WGS) entry which is preliminary data.</text>
</comment>
<dbReference type="EMBL" id="JAWZYT010002642">
    <property type="protein sequence ID" value="KAK4302929.1"/>
    <property type="molecule type" value="Genomic_DNA"/>
</dbReference>
<proteinExistence type="predicted"/>
<dbReference type="AlphaFoldDB" id="A0AAE1U1K9"/>
<evidence type="ECO:0008006" key="3">
    <source>
        <dbReference type="Google" id="ProtNLM"/>
    </source>
</evidence>
<accession>A0AAE1U1K9</accession>
<name>A0AAE1U1K9_9EUCA</name>
<gene>
    <name evidence="1" type="ORF">Pmani_025020</name>
</gene>
<keyword evidence="2" id="KW-1185">Reference proteome</keyword>
<sequence length="317" mass="36228">MLWLTTTKQLIATPVVAGNIEGVKLCKHTGKANVYESANNLVSSINDKLSDPSQPEASRPNHNTLIRIVNRARASCRPKDPSDLSFEDYKAVLTAILDLLPAAPNVSSFVIDFEAGLWKALRSVFDDPVIYGCAFHFGQALWRKVQELGLQTSYSKRDSVYKLVRKVFALPFLPHDDIKETFDELSCKVGVIGPVREFMDYVDQTWLQSPVWKTENWSVFGRSIRTNNDVEGWHHKLNRRAKKGNLPFYLLISLLYSEANEIPNQVQLVKEGKLKRYQRKQVRKLQGRLMKQWEDYNEKKITTGQLLKKCSGIYAPV</sequence>
<reference evidence="1" key="1">
    <citation type="submission" date="2023-11" db="EMBL/GenBank/DDBJ databases">
        <title>Genome assemblies of two species of porcelain crab, Petrolisthes cinctipes and Petrolisthes manimaculis (Anomura: Porcellanidae).</title>
        <authorList>
            <person name="Angst P."/>
        </authorList>
    </citation>
    <scope>NUCLEOTIDE SEQUENCE</scope>
    <source>
        <strain evidence="1">PB745_02</strain>
        <tissue evidence="1">Gill</tissue>
    </source>
</reference>
<protein>
    <recommendedName>
        <fullName evidence="3">MULE transposase domain-containing protein</fullName>
    </recommendedName>
</protein>
<dbReference type="PANTHER" id="PTHR47160">
    <property type="entry name" value="PUTATIVE-RELATED"/>
    <property type="match status" value="1"/>
</dbReference>
<dbReference type="PANTHER" id="PTHR47160:SF10">
    <property type="entry name" value="MULE TRANSPOSASE DOMAIN-CONTAINING PROTEIN"/>
    <property type="match status" value="1"/>
</dbReference>
<evidence type="ECO:0000313" key="1">
    <source>
        <dbReference type="EMBL" id="KAK4302929.1"/>
    </source>
</evidence>